<gene>
    <name evidence="1" type="ORF">EZ444_08595</name>
</gene>
<comment type="caution">
    <text evidence="1">The sequence shown here is derived from an EMBL/GenBank/DDBJ whole genome shotgun (WGS) entry which is preliminary data.</text>
</comment>
<dbReference type="AlphaFoldDB" id="A0A4R0NBC3"/>
<dbReference type="RefSeq" id="WP_131608329.1">
    <property type="nucleotide sequence ID" value="NZ_SJSM01000004.1"/>
</dbReference>
<protein>
    <submittedName>
        <fullName evidence="1">Uncharacterized protein</fullName>
    </submittedName>
</protein>
<dbReference type="OrthoDB" id="768544at2"/>
<name>A0A4R0NBC3_9SPHI</name>
<keyword evidence="2" id="KW-1185">Reference proteome</keyword>
<evidence type="ECO:0000313" key="1">
    <source>
        <dbReference type="EMBL" id="TCC96917.1"/>
    </source>
</evidence>
<organism evidence="1 2">
    <name type="scientific">Pedobacter hiemivivus</name>
    <dbReference type="NCBI Taxonomy" id="2530454"/>
    <lineage>
        <taxon>Bacteria</taxon>
        <taxon>Pseudomonadati</taxon>
        <taxon>Bacteroidota</taxon>
        <taxon>Sphingobacteriia</taxon>
        <taxon>Sphingobacteriales</taxon>
        <taxon>Sphingobacteriaceae</taxon>
        <taxon>Pedobacter</taxon>
    </lineage>
</organism>
<dbReference type="EMBL" id="SJSM01000004">
    <property type="protein sequence ID" value="TCC96917.1"/>
    <property type="molecule type" value="Genomic_DNA"/>
</dbReference>
<accession>A0A4R0NBC3</accession>
<dbReference type="Proteomes" id="UP000291117">
    <property type="component" value="Unassembled WGS sequence"/>
</dbReference>
<proteinExistence type="predicted"/>
<reference evidence="1 2" key="1">
    <citation type="submission" date="2019-02" db="EMBL/GenBank/DDBJ databases">
        <title>Pedobacter sp. RP-3-8 sp. nov., isolated from Arctic soil.</title>
        <authorList>
            <person name="Dahal R.H."/>
        </authorList>
    </citation>
    <scope>NUCLEOTIDE SEQUENCE [LARGE SCALE GENOMIC DNA]</scope>
    <source>
        <strain evidence="1 2">RP-3-8</strain>
    </source>
</reference>
<evidence type="ECO:0000313" key="2">
    <source>
        <dbReference type="Proteomes" id="UP000291117"/>
    </source>
</evidence>
<sequence length="116" mass="13544">MKHPYKTQLLLNLKAHYQEQSWRTITFFDGRRDEILFVLPITEDIKSVFDNLLAVLTTLPEIDHPSERTVISFSDENGNGYCSRLINPNTQDEINLALIGYRPQRKVRPEELQELS</sequence>